<gene>
    <name evidence="2" type="ORF">CROQUDRAFT_166431</name>
</gene>
<feature type="transmembrane region" description="Helical" evidence="1">
    <location>
        <begin position="41"/>
        <end position="61"/>
    </location>
</feature>
<comment type="caution">
    <text evidence="2">The sequence shown here is derived from an EMBL/GenBank/DDBJ whole genome shotgun (WGS) entry which is preliminary data.</text>
</comment>
<evidence type="ECO:0000256" key="1">
    <source>
        <dbReference type="SAM" id="Phobius"/>
    </source>
</evidence>
<proteinExistence type="predicted"/>
<protein>
    <submittedName>
        <fullName evidence="2">Uncharacterized protein</fullName>
    </submittedName>
</protein>
<dbReference type="Proteomes" id="UP000886653">
    <property type="component" value="Unassembled WGS sequence"/>
</dbReference>
<evidence type="ECO:0000313" key="3">
    <source>
        <dbReference type="Proteomes" id="UP000886653"/>
    </source>
</evidence>
<keyword evidence="3" id="KW-1185">Reference proteome</keyword>
<name>A0A9P6NDA1_9BASI</name>
<dbReference type="EMBL" id="MU167310">
    <property type="protein sequence ID" value="KAG0143818.1"/>
    <property type="molecule type" value="Genomic_DNA"/>
</dbReference>
<keyword evidence="1" id="KW-0812">Transmembrane</keyword>
<organism evidence="2 3">
    <name type="scientific">Cronartium quercuum f. sp. fusiforme G11</name>
    <dbReference type="NCBI Taxonomy" id="708437"/>
    <lineage>
        <taxon>Eukaryota</taxon>
        <taxon>Fungi</taxon>
        <taxon>Dikarya</taxon>
        <taxon>Basidiomycota</taxon>
        <taxon>Pucciniomycotina</taxon>
        <taxon>Pucciniomycetes</taxon>
        <taxon>Pucciniales</taxon>
        <taxon>Coleosporiaceae</taxon>
        <taxon>Cronartium</taxon>
    </lineage>
</organism>
<sequence length="85" mass="9823">MPEPPSKLALEPFRIILRSTLQFQHAPRHVKPFLDPSTTPIILHVCTLITFCVHGLSPSWILRPSEIVWTTYLFTCYLMSYTYCG</sequence>
<keyword evidence="1" id="KW-1133">Transmembrane helix</keyword>
<accession>A0A9P6NDA1</accession>
<evidence type="ECO:0000313" key="2">
    <source>
        <dbReference type="EMBL" id="KAG0143818.1"/>
    </source>
</evidence>
<dbReference type="AlphaFoldDB" id="A0A9P6NDA1"/>
<reference evidence="2" key="1">
    <citation type="submission" date="2013-11" db="EMBL/GenBank/DDBJ databases">
        <title>Genome sequence of the fusiform rust pathogen reveals effectors for host alternation and coevolution with pine.</title>
        <authorList>
            <consortium name="DOE Joint Genome Institute"/>
            <person name="Smith K."/>
            <person name="Pendleton A."/>
            <person name="Kubisiak T."/>
            <person name="Anderson C."/>
            <person name="Salamov A."/>
            <person name="Aerts A."/>
            <person name="Riley R."/>
            <person name="Clum A."/>
            <person name="Lindquist E."/>
            <person name="Ence D."/>
            <person name="Campbell M."/>
            <person name="Kronenberg Z."/>
            <person name="Feau N."/>
            <person name="Dhillon B."/>
            <person name="Hamelin R."/>
            <person name="Burleigh J."/>
            <person name="Smith J."/>
            <person name="Yandell M."/>
            <person name="Nelson C."/>
            <person name="Grigoriev I."/>
            <person name="Davis J."/>
        </authorList>
    </citation>
    <scope>NUCLEOTIDE SEQUENCE</scope>
    <source>
        <strain evidence="2">G11</strain>
    </source>
</reference>
<keyword evidence="1" id="KW-0472">Membrane</keyword>